<evidence type="ECO:0000313" key="5">
    <source>
        <dbReference type="EMBL" id="GAA6500799.1"/>
    </source>
</evidence>
<dbReference type="RefSeq" id="WP_227211100.1">
    <property type="nucleotide sequence ID" value="NZ_BAABZQ010000001.1"/>
</dbReference>
<dbReference type="InterPro" id="IPR013815">
    <property type="entry name" value="ATP_grasp_subdomain_1"/>
</dbReference>
<evidence type="ECO:0000313" key="6">
    <source>
        <dbReference type="Proteomes" id="UP001600941"/>
    </source>
</evidence>
<dbReference type="SUPFAM" id="SSF52210">
    <property type="entry name" value="Succinyl-CoA synthetase domains"/>
    <property type="match status" value="2"/>
</dbReference>
<dbReference type="InterPro" id="IPR003781">
    <property type="entry name" value="CoA-bd"/>
</dbReference>
<dbReference type="Proteomes" id="UP001600941">
    <property type="component" value="Unassembled WGS sequence"/>
</dbReference>
<accession>A0ABQ0BW92</accession>
<dbReference type="InterPro" id="IPR043938">
    <property type="entry name" value="Ligase_CoA_dom"/>
</dbReference>
<evidence type="ECO:0000259" key="4">
    <source>
        <dbReference type="SMART" id="SM00881"/>
    </source>
</evidence>
<dbReference type="SMART" id="SM00881">
    <property type="entry name" value="CoA_binding"/>
    <property type="match status" value="1"/>
</dbReference>
<dbReference type="SUPFAM" id="SSF56059">
    <property type="entry name" value="Glutathione synthetase ATP-binding domain-like"/>
    <property type="match status" value="1"/>
</dbReference>
<dbReference type="Gene3D" id="3.30.470.20">
    <property type="entry name" value="ATP-grasp fold, B domain"/>
    <property type="match status" value="1"/>
</dbReference>
<protein>
    <submittedName>
        <fullName evidence="5">Acetate--CoA ligase family protein</fullName>
    </submittedName>
</protein>
<dbReference type="Gene3D" id="3.40.50.261">
    <property type="entry name" value="Succinyl-CoA synthetase domains"/>
    <property type="match status" value="2"/>
</dbReference>
<dbReference type="Gene3D" id="3.40.50.720">
    <property type="entry name" value="NAD(P)-binding Rossmann-like Domain"/>
    <property type="match status" value="1"/>
</dbReference>
<keyword evidence="6" id="KW-1185">Reference proteome</keyword>
<organism evidence="5 6">
    <name type="scientific">Blautia parvula</name>
    <dbReference type="NCBI Taxonomy" id="2877527"/>
    <lineage>
        <taxon>Bacteria</taxon>
        <taxon>Bacillati</taxon>
        <taxon>Bacillota</taxon>
        <taxon>Clostridia</taxon>
        <taxon>Lachnospirales</taxon>
        <taxon>Lachnospiraceae</taxon>
        <taxon>Blautia</taxon>
    </lineage>
</organism>
<dbReference type="PANTHER" id="PTHR43334:SF1">
    <property type="entry name" value="3-HYDROXYPROPIONATE--COA LIGASE [ADP-FORMING]"/>
    <property type="match status" value="1"/>
</dbReference>
<evidence type="ECO:0000256" key="1">
    <source>
        <dbReference type="ARBA" id="ARBA00022598"/>
    </source>
</evidence>
<dbReference type="InterPro" id="IPR051538">
    <property type="entry name" value="Acyl-CoA_Synth/Transferase"/>
</dbReference>
<name>A0ABQ0BW92_9FIRM</name>
<proteinExistence type="predicted"/>
<dbReference type="InterPro" id="IPR036291">
    <property type="entry name" value="NAD(P)-bd_dom_sf"/>
</dbReference>
<comment type="caution">
    <text evidence="5">The sequence shown here is derived from an EMBL/GenBank/DDBJ whole genome shotgun (WGS) entry which is preliminary data.</text>
</comment>
<dbReference type="InterPro" id="IPR032875">
    <property type="entry name" value="Succ_CoA_lig_flav_dom"/>
</dbReference>
<keyword evidence="3" id="KW-0067">ATP-binding</keyword>
<evidence type="ECO:0000256" key="3">
    <source>
        <dbReference type="ARBA" id="ARBA00022840"/>
    </source>
</evidence>
<dbReference type="PANTHER" id="PTHR43334">
    <property type="entry name" value="ACETATE--COA LIGASE [ADP-FORMING]"/>
    <property type="match status" value="1"/>
</dbReference>
<dbReference type="SUPFAM" id="SSF51735">
    <property type="entry name" value="NAD(P)-binding Rossmann-fold domains"/>
    <property type="match status" value="1"/>
</dbReference>
<dbReference type="GO" id="GO:0016874">
    <property type="term" value="F:ligase activity"/>
    <property type="evidence" value="ECO:0007669"/>
    <property type="project" value="UniProtKB-KW"/>
</dbReference>
<keyword evidence="1 5" id="KW-0436">Ligase</keyword>
<dbReference type="Pfam" id="PF13607">
    <property type="entry name" value="Succ_CoA_lig"/>
    <property type="match status" value="1"/>
</dbReference>
<dbReference type="Gene3D" id="3.30.1490.20">
    <property type="entry name" value="ATP-grasp fold, A domain"/>
    <property type="match status" value="1"/>
</dbReference>
<sequence length="701" mass="77111">MELNKLLRPQKIVIVGATERETMAGFASRMFLEQCRERMEDLYLVSLKNDRVFGVPCYRKISDIPGKIDLAVICTPKTTVPALLEEAAEQGAKGAVVFASGYGETKLPEDVRMEEELTAKAKDLDIAVMGPNCAGFLNFVDRVFAFGFLFQARESAGKIGLVSQSGQVCMGLMESAKGSFSYVISAGNSKIVTMEDYLEFLVEDENTEVVAAYMEGIKKPEKFAQVLHRAVEKRKPVVILKAGRSQKGSRAAASHTGNLSGCDKHTDALFKKFGVIRVEDLEELLSVCAAIVTLPKLPEKNSLAFVNISGGETTISADAGSLYGLELPDFSEETTERLKKVLPPFATAQNPMDLTGGSDGNTFEQVAEIVMEDPQVEMLVTSLQITEKISDITIYDYLEGLIRYCIRHPEKPAAVVPLIESGREKEVLEKLKAAGVPILPPPHYGYRVIRHLMDYTAFLKTAENRTGTIAALQNKQEEDRIALSEHQSKQIFIDYGIPCPKEKLTVTWKEAAVCAAEMGKKVVLKIESNDILHKSEIGGVRVGIQGEQEIKNAFQGIMERAEQERPDAKINGILVQEMLEEGLEMIIGVTCDPNLGPMILLGMGGIFTEIFQDAVLYPAPINHWEAEEMISSLKSSRLLAGYRGQSPLDIKALADCLVSVSRLAEDYRDKLVEMDINPVFVYPEGKGVKAADGLMVLCRKP</sequence>
<dbReference type="Pfam" id="PF13549">
    <property type="entry name" value="ATP-grasp_5"/>
    <property type="match status" value="1"/>
</dbReference>
<reference evidence="5 6" key="1">
    <citation type="submission" date="2024-04" db="EMBL/GenBank/DDBJ databases">
        <title>Defined microbial consortia suppress multidrug-resistant proinflammatory Enterobacteriaceae via ecological control.</title>
        <authorList>
            <person name="Furuichi M."/>
            <person name="Kawaguchi T."/>
            <person name="Pust M."/>
            <person name="Yasuma K."/>
            <person name="Plichta D."/>
            <person name="Hasegawa N."/>
            <person name="Ohya T."/>
            <person name="Bhattarai S."/>
            <person name="Sasajima S."/>
            <person name="Aoto Y."/>
            <person name="Tuganbaev T."/>
            <person name="Yaginuma M."/>
            <person name="Ueda M."/>
            <person name="Okahashi N."/>
            <person name="Amafuji K."/>
            <person name="Kiridooshi Y."/>
            <person name="Sugita K."/>
            <person name="Strazar M."/>
            <person name="Skelly A."/>
            <person name="Suda W."/>
            <person name="Hattori M."/>
            <person name="Nakamoto N."/>
            <person name="Caballero S."/>
            <person name="Norman J."/>
            <person name="Olle B."/>
            <person name="Tanoue T."/>
            <person name="Arita M."/>
            <person name="Bucci V."/>
            <person name="Atarashi K."/>
            <person name="Xavier R."/>
            <person name="Honda K."/>
        </authorList>
    </citation>
    <scope>NUCLEOTIDE SEQUENCE [LARGE SCALE GENOMIC DNA]</scope>
    <source>
        <strain evidence="6">k34-0107-D12</strain>
    </source>
</reference>
<dbReference type="InterPro" id="IPR016102">
    <property type="entry name" value="Succinyl-CoA_synth-like"/>
</dbReference>
<evidence type="ECO:0000256" key="2">
    <source>
        <dbReference type="ARBA" id="ARBA00022741"/>
    </source>
</evidence>
<dbReference type="Pfam" id="PF13380">
    <property type="entry name" value="CoA_binding_2"/>
    <property type="match status" value="1"/>
</dbReference>
<keyword evidence="2" id="KW-0547">Nucleotide-binding</keyword>
<dbReference type="Pfam" id="PF19045">
    <property type="entry name" value="Ligase_CoA_2"/>
    <property type="match status" value="1"/>
</dbReference>
<gene>
    <name evidence="5" type="ORF">K340107D12_36150</name>
</gene>
<dbReference type="EMBL" id="BAABZQ010000001">
    <property type="protein sequence ID" value="GAA6500799.1"/>
    <property type="molecule type" value="Genomic_DNA"/>
</dbReference>
<feature type="domain" description="CoA-binding" evidence="4">
    <location>
        <begin position="6"/>
        <end position="102"/>
    </location>
</feature>